<proteinExistence type="predicted"/>
<feature type="non-terminal residue" evidence="2">
    <location>
        <position position="1"/>
    </location>
</feature>
<feature type="compositionally biased region" description="Basic and acidic residues" evidence="1">
    <location>
        <begin position="32"/>
        <end position="41"/>
    </location>
</feature>
<organism evidence="2">
    <name type="scientific">marine sediment metagenome</name>
    <dbReference type="NCBI Taxonomy" id="412755"/>
    <lineage>
        <taxon>unclassified sequences</taxon>
        <taxon>metagenomes</taxon>
        <taxon>ecological metagenomes</taxon>
    </lineage>
</organism>
<name>X0S2S3_9ZZZZ</name>
<gene>
    <name evidence="2" type="ORF">S01H1_05676</name>
</gene>
<comment type="caution">
    <text evidence="2">The sequence shown here is derived from an EMBL/GenBank/DDBJ whole genome shotgun (WGS) entry which is preliminary data.</text>
</comment>
<feature type="region of interest" description="Disordered" evidence="1">
    <location>
        <begin position="1"/>
        <end position="41"/>
    </location>
</feature>
<evidence type="ECO:0000313" key="2">
    <source>
        <dbReference type="EMBL" id="GAF75349.1"/>
    </source>
</evidence>
<dbReference type="EMBL" id="BARS01002955">
    <property type="protein sequence ID" value="GAF75349.1"/>
    <property type="molecule type" value="Genomic_DNA"/>
</dbReference>
<dbReference type="AlphaFoldDB" id="X0S2S3"/>
<accession>X0S2S3</accession>
<evidence type="ECO:0000256" key="1">
    <source>
        <dbReference type="SAM" id="MobiDB-lite"/>
    </source>
</evidence>
<reference evidence="2" key="1">
    <citation type="journal article" date="2014" name="Front. Microbiol.">
        <title>High frequency of phylogenetically diverse reductive dehalogenase-homologous genes in deep subseafloor sedimentary metagenomes.</title>
        <authorList>
            <person name="Kawai M."/>
            <person name="Futagami T."/>
            <person name="Toyoda A."/>
            <person name="Takaki Y."/>
            <person name="Nishi S."/>
            <person name="Hori S."/>
            <person name="Arai W."/>
            <person name="Tsubouchi T."/>
            <person name="Morono Y."/>
            <person name="Uchiyama I."/>
            <person name="Ito T."/>
            <person name="Fujiyama A."/>
            <person name="Inagaki F."/>
            <person name="Takami H."/>
        </authorList>
    </citation>
    <scope>NUCLEOTIDE SEQUENCE</scope>
    <source>
        <strain evidence="2">Expedition CK06-06</strain>
    </source>
</reference>
<protein>
    <submittedName>
        <fullName evidence="2">Uncharacterized protein</fullName>
    </submittedName>
</protein>
<sequence>THDPCNEAIQYQDTDDQSKAVYEGDGQISLDARSERERVKA</sequence>